<dbReference type="SMART" id="SM00028">
    <property type="entry name" value="TPR"/>
    <property type="match status" value="3"/>
</dbReference>
<dbReference type="InterPro" id="IPR019734">
    <property type="entry name" value="TPR_rpt"/>
</dbReference>
<dbReference type="Proteomes" id="UP001597180">
    <property type="component" value="Unassembled WGS sequence"/>
</dbReference>
<keyword evidence="2" id="KW-0802">TPR repeat</keyword>
<dbReference type="PANTHER" id="PTHR45586:SF1">
    <property type="entry name" value="LIPOPOLYSACCHARIDE ASSEMBLY PROTEIN B"/>
    <property type="match status" value="1"/>
</dbReference>
<reference evidence="5" key="1">
    <citation type="journal article" date="2019" name="Int. J. Syst. Evol. Microbiol.">
        <title>The Global Catalogue of Microorganisms (GCM) 10K type strain sequencing project: providing services to taxonomists for standard genome sequencing and annotation.</title>
        <authorList>
            <consortium name="The Broad Institute Genomics Platform"/>
            <consortium name="The Broad Institute Genome Sequencing Center for Infectious Disease"/>
            <person name="Wu L."/>
            <person name="Ma J."/>
        </authorList>
    </citation>
    <scope>NUCLEOTIDE SEQUENCE [LARGE SCALE GENOMIC DNA]</scope>
    <source>
        <strain evidence="5">CCUG 53270</strain>
    </source>
</reference>
<accession>A0ABW3UE46</accession>
<evidence type="ECO:0000256" key="1">
    <source>
        <dbReference type="ARBA" id="ARBA00022737"/>
    </source>
</evidence>
<keyword evidence="3" id="KW-0812">Transmembrane</keyword>
<dbReference type="InterPro" id="IPR051012">
    <property type="entry name" value="CellSynth/LPSAsmb/PSIAsmb"/>
</dbReference>
<feature type="transmembrane region" description="Helical" evidence="3">
    <location>
        <begin position="30"/>
        <end position="51"/>
    </location>
</feature>
<feature type="transmembrane region" description="Helical" evidence="3">
    <location>
        <begin position="7"/>
        <end position="24"/>
    </location>
</feature>
<evidence type="ECO:0000313" key="5">
    <source>
        <dbReference type="Proteomes" id="UP001597180"/>
    </source>
</evidence>
<dbReference type="PANTHER" id="PTHR45586">
    <property type="entry name" value="TPR REPEAT-CONTAINING PROTEIN PA4667"/>
    <property type="match status" value="1"/>
</dbReference>
<keyword evidence="3" id="KW-0472">Membrane</keyword>
<organism evidence="4 5">
    <name type="scientific">Paenibacillus vulneris</name>
    <dbReference type="NCBI Taxonomy" id="1133364"/>
    <lineage>
        <taxon>Bacteria</taxon>
        <taxon>Bacillati</taxon>
        <taxon>Bacillota</taxon>
        <taxon>Bacilli</taxon>
        <taxon>Bacillales</taxon>
        <taxon>Paenibacillaceae</taxon>
        <taxon>Paenibacillus</taxon>
    </lineage>
</organism>
<keyword evidence="5" id="KW-1185">Reference proteome</keyword>
<keyword evidence="1" id="KW-0677">Repeat</keyword>
<gene>
    <name evidence="4" type="ORF">ACFQ4B_03610</name>
</gene>
<dbReference type="InterPro" id="IPR011990">
    <property type="entry name" value="TPR-like_helical_dom_sf"/>
</dbReference>
<sequence length="271" mass="30698">MKLLIKVALAVAALILIMIIAFRLHTLLGWGLVIVLAGAMVYVSRSSYYAIRGSSAFAADQFEQALAWYRKAYNSKPCPENHQIGYAYMLMRTGESVQAEAVLQKLLGRTGNHEIKMQASCNLATAYWLQGKRDEAVKELEDVFEQYKNTLIYGNLGYFKLMHGDLRESLEFNLAAHEFNSDDKTILDNCALNYYMLGQMTEAEALFEKLMSKSPKRAEPYYYYALTLKKLGKNEEAAEQMKQALSKDLSFLTTVTRSEIAEAAKEMNVEE</sequence>
<evidence type="ECO:0000256" key="3">
    <source>
        <dbReference type="SAM" id="Phobius"/>
    </source>
</evidence>
<proteinExistence type="predicted"/>
<dbReference type="Pfam" id="PF13374">
    <property type="entry name" value="TPR_10"/>
    <property type="match status" value="1"/>
</dbReference>
<dbReference type="SUPFAM" id="SSF81901">
    <property type="entry name" value="HCP-like"/>
    <property type="match status" value="1"/>
</dbReference>
<dbReference type="RefSeq" id="WP_345591666.1">
    <property type="nucleotide sequence ID" value="NZ_BAABJG010000027.1"/>
</dbReference>
<keyword evidence="3" id="KW-1133">Transmembrane helix</keyword>
<comment type="caution">
    <text evidence="4">The sequence shown here is derived from an EMBL/GenBank/DDBJ whole genome shotgun (WGS) entry which is preliminary data.</text>
</comment>
<dbReference type="Pfam" id="PF14559">
    <property type="entry name" value="TPR_19"/>
    <property type="match status" value="1"/>
</dbReference>
<evidence type="ECO:0000313" key="4">
    <source>
        <dbReference type="EMBL" id="MFD1219198.1"/>
    </source>
</evidence>
<evidence type="ECO:0000256" key="2">
    <source>
        <dbReference type="ARBA" id="ARBA00022803"/>
    </source>
</evidence>
<dbReference type="Gene3D" id="1.25.40.10">
    <property type="entry name" value="Tetratricopeptide repeat domain"/>
    <property type="match status" value="2"/>
</dbReference>
<protein>
    <submittedName>
        <fullName evidence="4">Tetratricopeptide repeat protein</fullName>
    </submittedName>
</protein>
<name>A0ABW3UE46_9BACL</name>
<dbReference type="EMBL" id="JBHTLU010000007">
    <property type="protein sequence ID" value="MFD1219198.1"/>
    <property type="molecule type" value="Genomic_DNA"/>
</dbReference>